<dbReference type="SUPFAM" id="SSF51735">
    <property type="entry name" value="NAD(P)-binding Rossmann-fold domains"/>
    <property type="match status" value="1"/>
</dbReference>
<dbReference type="Proteomes" id="UP000002139">
    <property type="component" value="Chromosome"/>
</dbReference>
<dbReference type="STRING" id="448385.sce8935"/>
<dbReference type="Pfam" id="PF01370">
    <property type="entry name" value="Epimerase"/>
    <property type="match status" value="1"/>
</dbReference>
<dbReference type="InterPro" id="IPR036291">
    <property type="entry name" value="NAD(P)-bd_dom_sf"/>
</dbReference>
<dbReference type="eggNOG" id="COG0451">
    <property type="taxonomic scope" value="Bacteria"/>
</dbReference>
<feature type="compositionally biased region" description="Polar residues" evidence="2">
    <location>
        <begin position="1"/>
        <end position="10"/>
    </location>
</feature>
<comment type="similarity">
    <text evidence="1">Belongs to the NAD(P)-dependent epimerase/dehydratase family.</text>
</comment>
<accession>A9G923</accession>
<dbReference type="InterPro" id="IPR001509">
    <property type="entry name" value="Epimerase_deHydtase"/>
</dbReference>
<dbReference type="EMBL" id="AM746676">
    <property type="protein sequence ID" value="CAN99107.1"/>
    <property type="molecule type" value="Genomic_DNA"/>
</dbReference>
<dbReference type="AlphaFoldDB" id="A9G923"/>
<dbReference type="Gene3D" id="3.40.50.720">
    <property type="entry name" value="NAD(P)-binding Rossmann-like Domain"/>
    <property type="match status" value="1"/>
</dbReference>
<feature type="region of interest" description="Disordered" evidence="2">
    <location>
        <begin position="1"/>
        <end position="25"/>
    </location>
</feature>
<proteinExistence type="inferred from homology"/>
<dbReference type="HOGENOM" id="CLU_007383_1_7_7"/>
<dbReference type="KEGG" id="scl:sce8935"/>
<feature type="domain" description="NAD-dependent epimerase/dehydratase" evidence="3">
    <location>
        <begin position="67"/>
        <end position="328"/>
    </location>
</feature>
<evidence type="ECO:0000313" key="4">
    <source>
        <dbReference type="EMBL" id="CAN99107.1"/>
    </source>
</evidence>
<name>A9G923_SORC5</name>
<evidence type="ECO:0000259" key="3">
    <source>
        <dbReference type="Pfam" id="PF01370"/>
    </source>
</evidence>
<reference evidence="4 5" key="1">
    <citation type="journal article" date="2007" name="Nat. Biotechnol.">
        <title>Complete genome sequence of the myxobacterium Sorangium cellulosum.</title>
        <authorList>
            <person name="Schneiker S."/>
            <person name="Perlova O."/>
            <person name="Kaiser O."/>
            <person name="Gerth K."/>
            <person name="Alici A."/>
            <person name="Altmeyer M.O."/>
            <person name="Bartels D."/>
            <person name="Bekel T."/>
            <person name="Beyer S."/>
            <person name="Bode E."/>
            <person name="Bode H.B."/>
            <person name="Bolten C.J."/>
            <person name="Choudhuri J.V."/>
            <person name="Doss S."/>
            <person name="Elnakady Y.A."/>
            <person name="Frank B."/>
            <person name="Gaigalat L."/>
            <person name="Goesmann A."/>
            <person name="Groeger C."/>
            <person name="Gross F."/>
            <person name="Jelsbak L."/>
            <person name="Jelsbak L."/>
            <person name="Kalinowski J."/>
            <person name="Kegler C."/>
            <person name="Knauber T."/>
            <person name="Konietzny S."/>
            <person name="Kopp M."/>
            <person name="Krause L."/>
            <person name="Krug D."/>
            <person name="Linke B."/>
            <person name="Mahmud T."/>
            <person name="Martinez-Arias R."/>
            <person name="McHardy A.C."/>
            <person name="Merai M."/>
            <person name="Meyer F."/>
            <person name="Mormann S."/>
            <person name="Munoz-Dorado J."/>
            <person name="Perez J."/>
            <person name="Pradella S."/>
            <person name="Rachid S."/>
            <person name="Raddatz G."/>
            <person name="Rosenau F."/>
            <person name="Rueckert C."/>
            <person name="Sasse F."/>
            <person name="Scharfe M."/>
            <person name="Schuster S.C."/>
            <person name="Suen G."/>
            <person name="Treuner-Lange A."/>
            <person name="Velicer G.J."/>
            <person name="Vorholter F.-J."/>
            <person name="Weissman K.J."/>
            <person name="Welch R.D."/>
            <person name="Wenzel S.C."/>
            <person name="Whitworth D.E."/>
            <person name="Wilhelm S."/>
            <person name="Wittmann C."/>
            <person name="Bloecker H."/>
            <person name="Puehler A."/>
            <person name="Mueller R."/>
        </authorList>
    </citation>
    <scope>NUCLEOTIDE SEQUENCE [LARGE SCALE GENOMIC DNA]</scope>
    <source>
        <strain evidence="5">So ce56</strain>
    </source>
</reference>
<evidence type="ECO:0000313" key="5">
    <source>
        <dbReference type="Proteomes" id="UP000002139"/>
    </source>
</evidence>
<organism evidence="4 5">
    <name type="scientific">Sorangium cellulosum (strain So ce56)</name>
    <name type="common">Polyangium cellulosum (strain So ce56)</name>
    <dbReference type="NCBI Taxonomy" id="448385"/>
    <lineage>
        <taxon>Bacteria</taxon>
        <taxon>Pseudomonadati</taxon>
        <taxon>Myxococcota</taxon>
        <taxon>Polyangia</taxon>
        <taxon>Polyangiales</taxon>
        <taxon>Polyangiaceae</taxon>
        <taxon>Sorangium</taxon>
    </lineage>
</organism>
<gene>
    <name evidence="4" type="primary">galE6</name>
    <name evidence="4" type="ordered locus">sce8935</name>
</gene>
<sequence length="424" mass="46319">MLIAVSSGTPAQRGAEPGGGHRAAGGRSVCLPRCAVVRRPFARRSLSSPARPPLVQTGTEHPMPDHVLITGGAGFIGSHLADELLRNGEPVLVLDNLSRGFVERNVERLKGRHGAGVEVRVCDVRDEQAVRDAVRRASFVFHLAAQVAIARSVADPAHDFEVNARGTLNVLEALRRLDRPPPLLFASTSKVYGALPDLPIERGEERYRPLCETAREHGISESQPLDLRSPYGCSRGAADQYVLDYARTFGLHAVVLRVSCVYGPPQFGNEDQGWIAHFVARAIRRDPITLYGDGLQVRDALFIEDLVDALLRARRALKPASGRAFNIGGGPGTAVSLVDLLDLLEELDGRRPVVSLAAWRRDDPRYYVSDCRAFQALTGWAPRVALRDGLRALYQWRLGVEARLGAVYADIPSSVRMDRLEAAS</sequence>
<evidence type="ECO:0000256" key="2">
    <source>
        <dbReference type="SAM" id="MobiDB-lite"/>
    </source>
</evidence>
<dbReference type="EC" id="5.1.3.2" evidence="4"/>
<evidence type="ECO:0000256" key="1">
    <source>
        <dbReference type="ARBA" id="ARBA00007637"/>
    </source>
</evidence>
<dbReference type="PANTHER" id="PTHR43000">
    <property type="entry name" value="DTDP-D-GLUCOSE 4,6-DEHYDRATASE-RELATED"/>
    <property type="match status" value="1"/>
</dbReference>
<keyword evidence="4" id="KW-0413">Isomerase</keyword>
<protein>
    <submittedName>
        <fullName evidence="4">Probable UDP-glucose 4-epimerase</fullName>
        <ecNumber evidence="4">5.1.3.2</ecNumber>
    </submittedName>
</protein>
<dbReference type="GO" id="GO:0003978">
    <property type="term" value="F:UDP-glucose 4-epimerase activity"/>
    <property type="evidence" value="ECO:0007669"/>
    <property type="project" value="UniProtKB-EC"/>
</dbReference>
<keyword evidence="5" id="KW-1185">Reference proteome</keyword>